<feature type="compositionally biased region" description="Pro residues" evidence="1">
    <location>
        <begin position="438"/>
        <end position="447"/>
    </location>
</feature>
<reference evidence="3 4" key="1">
    <citation type="submission" date="2021-05" db="EMBL/GenBank/DDBJ databases">
        <title>Bacteria Genome sequencing.</title>
        <authorList>
            <person name="Takabe Y."/>
            <person name="Nakajima Y."/>
            <person name="Suzuki S."/>
            <person name="Shiozaki T."/>
        </authorList>
    </citation>
    <scope>NUCLEOTIDE SEQUENCE [LARGE SCALE GENOMIC DNA]</scope>
    <source>
        <strain evidence="3 4">AI_62</strain>
    </source>
</reference>
<proteinExistence type="predicted"/>
<dbReference type="Proteomes" id="UP000786693">
    <property type="component" value="Unassembled WGS sequence"/>
</dbReference>
<dbReference type="Gene3D" id="2.30.330.10">
    <property type="entry name" value="SpoA-like"/>
    <property type="match status" value="1"/>
</dbReference>
<protein>
    <recommendedName>
        <fullName evidence="2">Flagellar motor switch protein FliN-like C-terminal domain-containing protein</fullName>
    </recommendedName>
</protein>
<dbReference type="InterPro" id="IPR036429">
    <property type="entry name" value="SpoA-like_sf"/>
</dbReference>
<keyword evidence="4" id="KW-1185">Reference proteome</keyword>
<gene>
    <name evidence="3" type="ORF">JANAI62_11820</name>
</gene>
<name>A0ABQ4NK29_9RHOB</name>
<evidence type="ECO:0000259" key="2">
    <source>
        <dbReference type="Pfam" id="PF01052"/>
    </source>
</evidence>
<feature type="compositionally biased region" description="Low complexity" evidence="1">
    <location>
        <begin position="425"/>
        <end position="437"/>
    </location>
</feature>
<sequence>MLLLGNPRRGGPAGKALLTRLRHNVTVTPNVLSVMPTDSSSSILRQLAGLPAPETPAETPGSPALERAMTTAALRVADAVPALGLSVRARASTIASAEAAFDGLPDQALCLMVDPPLIQNQASASSDHRAATTGTLVLDSGLIDSLIEVQTIGRIDGPARPGRRPTRIDAALVQPFAQEWVDQIGALLPRDHYGARPGRLRTGTFLAGPGSLPMVLTASSYLRIEVSLSLANGDREAKGILILPDIGPEVSDDSGDALPSVDPAWTAQMTAVAQAAPVRLDALLPKIRVSLADLVALKPGDVIDLEPSALDDLSLVSGSSGLGRPGRRRMPHGVTLRGKLGQLNGERAIRIIEGPNDPPLTDTAEMTALPSMGGQASAAVPMATGTPSVGTPEVLGAAAIQDPLQALTQEAKALATHPQPALGVEDAAAPLPSLDDLPPLPELPELP</sequence>
<dbReference type="EMBL" id="BPFH01000002">
    <property type="protein sequence ID" value="GIT94559.1"/>
    <property type="molecule type" value="Genomic_DNA"/>
</dbReference>
<feature type="region of interest" description="Disordered" evidence="1">
    <location>
        <begin position="414"/>
        <end position="447"/>
    </location>
</feature>
<feature type="domain" description="Flagellar motor switch protein FliN-like C-terminal" evidence="2">
    <location>
        <begin position="274"/>
        <end position="316"/>
    </location>
</feature>
<comment type="caution">
    <text evidence="3">The sequence shown here is derived from an EMBL/GenBank/DDBJ whole genome shotgun (WGS) entry which is preliminary data.</text>
</comment>
<evidence type="ECO:0000313" key="4">
    <source>
        <dbReference type="Proteomes" id="UP000786693"/>
    </source>
</evidence>
<evidence type="ECO:0000256" key="1">
    <source>
        <dbReference type="SAM" id="MobiDB-lite"/>
    </source>
</evidence>
<organism evidence="3 4">
    <name type="scientific">Jannaschia pagri</name>
    <dbReference type="NCBI Taxonomy" id="2829797"/>
    <lineage>
        <taxon>Bacteria</taxon>
        <taxon>Pseudomonadati</taxon>
        <taxon>Pseudomonadota</taxon>
        <taxon>Alphaproteobacteria</taxon>
        <taxon>Rhodobacterales</taxon>
        <taxon>Roseobacteraceae</taxon>
        <taxon>Jannaschia</taxon>
    </lineage>
</organism>
<accession>A0ABQ4NK29</accession>
<dbReference type="Pfam" id="PF01052">
    <property type="entry name" value="FliMN_C"/>
    <property type="match status" value="1"/>
</dbReference>
<evidence type="ECO:0000313" key="3">
    <source>
        <dbReference type="EMBL" id="GIT94559.1"/>
    </source>
</evidence>
<dbReference type="SUPFAM" id="SSF101801">
    <property type="entry name" value="Surface presentation of antigens (SPOA)"/>
    <property type="match status" value="1"/>
</dbReference>
<dbReference type="InterPro" id="IPR001543">
    <property type="entry name" value="FliN-like_C"/>
</dbReference>